<keyword evidence="1" id="KW-1133">Transmembrane helix</keyword>
<feature type="transmembrane region" description="Helical" evidence="1">
    <location>
        <begin position="401"/>
        <end position="418"/>
    </location>
</feature>
<dbReference type="InterPro" id="IPR003835">
    <property type="entry name" value="Glyco_trans_19"/>
</dbReference>
<dbReference type="EMBL" id="BQMJ01000008">
    <property type="protein sequence ID" value="GJQ09405.1"/>
    <property type="molecule type" value="Genomic_DNA"/>
</dbReference>
<dbReference type="PANTHER" id="PTHR30372">
    <property type="entry name" value="LIPID-A-DISACCHARIDE SYNTHASE"/>
    <property type="match status" value="1"/>
</dbReference>
<evidence type="ECO:0000313" key="3">
    <source>
        <dbReference type="Proteomes" id="UP001061958"/>
    </source>
</evidence>
<name>A0A9C7PRY3_9RHOD</name>
<reference evidence="2" key="2">
    <citation type="submission" date="2022-01" db="EMBL/GenBank/DDBJ databases">
        <authorList>
            <person name="Hirooka S."/>
            <person name="Miyagishima S.Y."/>
        </authorList>
    </citation>
    <scope>NUCLEOTIDE SEQUENCE</scope>
    <source>
        <strain evidence="2">NBRC 102759</strain>
    </source>
</reference>
<proteinExistence type="predicted"/>
<sequence>MACTFVEPCCFCQKPNDTFLVKKSALHQFSTTRSYLVSRNSFFLRPRLFGRLQASASSSACTHILPIDQTPNEKVHLDLVILTNGPGELNTWVRPVVGKLRSLEKDSVPPWAHLRISIVLCPCVHASGSEYEIAVGIPGVDRVLPTRLWLPFLFLGYSGQWNWYSRGVVLYLGGDQFFAGCIARRFGFKSVAYVEWRALWPGWIDYYLFARRPCTNCENSDVIGDLSVDSSASLLDKLDNGEVERKFGSNPRLIALLPGSKEMKLASLVPFFFGVCDVIHRSQPNYRFVLFLAPGVTVDSISRYANSDTNRMVSLFGEKSSKYDQSNRCFVTANGTRIDIWDRTPAYHVLRRCKLALSSVGANTAELAGIGLPTFVIVPTQQLDAMRAWDGILGILCNVPFVGRLVALFVNWLVIFLYQKGKFGYLALPNKWVNRMVMPEFVGQVTCKDIGIRVLACISTPNVLYRMQRELIQVCQPFGAVTKLATFVWNILLMSWMNKCVRLGNKAN</sequence>
<dbReference type="AlphaFoldDB" id="A0A9C7PRY3"/>
<dbReference type="OrthoDB" id="2020335at2759"/>
<evidence type="ECO:0008006" key="4">
    <source>
        <dbReference type="Google" id="ProtNLM"/>
    </source>
</evidence>
<dbReference type="Proteomes" id="UP001061958">
    <property type="component" value="Unassembled WGS sequence"/>
</dbReference>
<evidence type="ECO:0000313" key="2">
    <source>
        <dbReference type="EMBL" id="GJQ09405.1"/>
    </source>
</evidence>
<gene>
    <name evidence="2" type="ORF">GpartN1_g1196.t1</name>
</gene>
<keyword evidence="1" id="KW-0472">Membrane</keyword>
<reference evidence="2" key="1">
    <citation type="journal article" date="2022" name="Proc. Natl. Acad. Sci. U.S.A.">
        <title>Life cycle and functional genomics of the unicellular red alga Galdieria for elucidating algal and plant evolution and industrial use.</title>
        <authorList>
            <person name="Hirooka S."/>
            <person name="Itabashi T."/>
            <person name="Ichinose T.M."/>
            <person name="Onuma R."/>
            <person name="Fujiwara T."/>
            <person name="Yamashita S."/>
            <person name="Jong L.W."/>
            <person name="Tomita R."/>
            <person name="Iwane A.H."/>
            <person name="Miyagishima S.Y."/>
        </authorList>
    </citation>
    <scope>NUCLEOTIDE SEQUENCE</scope>
    <source>
        <strain evidence="2">NBRC 102759</strain>
    </source>
</reference>
<keyword evidence="1" id="KW-0812">Transmembrane</keyword>
<accession>A0A9C7PRY3</accession>
<comment type="caution">
    <text evidence="2">The sequence shown here is derived from an EMBL/GenBank/DDBJ whole genome shotgun (WGS) entry which is preliminary data.</text>
</comment>
<protein>
    <recommendedName>
        <fullName evidence="4">Lipid-A-disaccharide synthase</fullName>
    </recommendedName>
</protein>
<dbReference type="PANTHER" id="PTHR30372:SF6">
    <property type="entry name" value="LIPID-A-DISACCHARIDE SYNTHASE"/>
    <property type="match status" value="1"/>
</dbReference>
<keyword evidence="3" id="KW-1185">Reference proteome</keyword>
<dbReference type="GO" id="GO:0008915">
    <property type="term" value="F:lipid-A-disaccharide synthase activity"/>
    <property type="evidence" value="ECO:0007669"/>
    <property type="project" value="InterPro"/>
</dbReference>
<dbReference type="GO" id="GO:0009245">
    <property type="term" value="P:lipid A biosynthetic process"/>
    <property type="evidence" value="ECO:0007669"/>
    <property type="project" value="InterPro"/>
</dbReference>
<dbReference type="GO" id="GO:0016020">
    <property type="term" value="C:membrane"/>
    <property type="evidence" value="ECO:0007669"/>
    <property type="project" value="GOC"/>
</dbReference>
<evidence type="ECO:0000256" key="1">
    <source>
        <dbReference type="SAM" id="Phobius"/>
    </source>
</evidence>
<organism evidence="2 3">
    <name type="scientific">Galdieria partita</name>
    <dbReference type="NCBI Taxonomy" id="83374"/>
    <lineage>
        <taxon>Eukaryota</taxon>
        <taxon>Rhodophyta</taxon>
        <taxon>Bangiophyceae</taxon>
        <taxon>Galdieriales</taxon>
        <taxon>Galdieriaceae</taxon>
        <taxon>Galdieria</taxon>
    </lineage>
</organism>
<dbReference type="GO" id="GO:0005543">
    <property type="term" value="F:phospholipid binding"/>
    <property type="evidence" value="ECO:0007669"/>
    <property type="project" value="TreeGrafter"/>
</dbReference>